<feature type="region of interest" description="Disordered" evidence="1">
    <location>
        <begin position="398"/>
        <end position="448"/>
    </location>
</feature>
<feature type="compositionally biased region" description="Pro residues" evidence="1">
    <location>
        <begin position="99"/>
        <end position="117"/>
    </location>
</feature>
<dbReference type="Proteomes" id="UP000612055">
    <property type="component" value="Unassembled WGS sequence"/>
</dbReference>
<feature type="compositionally biased region" description="Gly residues" evidence="1">
    <location>
        <begin position="244"/>
        <end position="262"/>
    </location>
</feature>
<comment type="caution">
    <text evidence="3">The sequence shown here is derived from an EMBL/GenBank/DDBJ whole genome shotgun (WGS) entry which is preliminary data.</text>
</comment>
<dbReference type="AlphaFoldDB" id="A0A835YDZ4"/>
<feature type="region of interest" description="Disordered" evidence="1">
    <location>
        <begin position="139"/>
        <end position="174"/>
    </location>
</feature>
<evidence type="ECO:0000313" key="4">
    <source>
        <dbReference type="Proteomes" id="UP000612055"/>
    </source>
</evidence>
<name>A0A835YDZ4_9CHLO</name>
<sequence>MRRRGAPLRVWAALAAAALLAVVAAPAAAARGASLSSAPAPVLPAAPSDAAPAAPDAAAPASAGPLGGWRPPFLSLVDLDFGLDLGALAAALMAPLLPPQLPPPPPPSAPGPQPPQRRPVTLQPYVSTAEEDTVPSYAHAAAVSSQASPQHPATPTSTPASTTDPGPSPAAPADATPLRLWLADLVLRSDDGAREALLQSLPGPPPPDLSGDDLATWLAARMLDLMDLQPPGTSPLDLAWREVVGGGQDSGGSGEGADGAAGDGAEEADDPVLDPALDSWVDEGEALEAAAEADAAAGDAPWDAAEARLYELYGTYDPVDEAADVIPDAESYYESLYSSAAKVYGPDADMYDTSYSEEYERMYELYEHYDDAEAALWLEDAAVSTPAAAAHDPAVATATSASVADPQPQLVVSRRTRHLLAPDGKPGPRRRGPEDRPPRPSEPKPANVWIPGVVRVQRDSDGDVKVRVGPLGSIVRVDTKSQAQGAGPSLPIGADLPNGLGSNLMGGGLPDGPLATAAAATLPNAGGVGPAFRAAGTASALAAETLPSTSGLVRSFGMGLDAGTDAAAVGGAGSGPGFVGDVGSGSGPGALVEAAEGRRDEGEPKRVAVSVGPGLGLVRSYSDGERSYTNVGGMVRVATGK</sequence>
<feature type="signal peptide" evidence="2">
    <location>
        <begin position="1"/>
        <end position="29"/>
    </location>
</feature>
<evidence type="ECO:0000256" key="2">
    <source>
        <dbReference type="SAM" id="SignalP"/>
    </source>
</evidence>
<organism evidence="3 4">
    <name type="scientific">Edaphochlamys debaryana</name>
    <dbReference type="NCBI Taxonomy" id="47281"/>
    <lineage>
        <taxon>Eukaryota</taxon>
        <taxon>Viridiplantae</taxon>
        <taxon>Chlorophyta</taxon>
        <taxon>core chlorophytes</taxon>
        <taxon>Chlorophyceae</taxon>
        <taxon>CS clade</taxon>
        <taxon>Chlamydomonadales</taxon>
        <taxon>Chlamydomonadales incertae sedis</taxon>
        <taxon>Edaphochlamys</taxon>
    </lineage>
</organism>
<gene>
    <name evidence="3" type="ORF">HYH03_006083</name>
</gene>
<evidence type="ECO:0000256" key="1">
    <source>
        <dbReference type="SAM" id="MobiDB-lite"/>
    </source>
</evidence>
<feature type="chain" id="PRO_5032326695" evidence="2">
    <location>
        <begin position="30"/>
        <end position="641"/>
    </location>
</feature>
<feature type="compositionally biased region" description="Basic and acidic residues" evidence="1">
    <location>
        <begin position="431"/>
        <end position="442"/>
    </location>
</feature>
<evidence type="ECO:0000313" key="3">
    <source>
        <dbReference type="EMBL" id="KAG2495844.1"/>
    </source>
</evidence>
<proteinExistence type="predicted"/>
<feature type="region of interest" description="Disordered" evidence="1">
    <location>
        <begin position="99"/>
        <end position="120"/>
    </location>
</feature>
<accession>A0A835YDZ4</accession>
<feature type="region of interest" description="Disordered" evidence="1">
    <location>
        <begin position="243"/>
        <end position="272"/>
    </location>
</feature>
<keyword evidence="4" id="KW-1185">Reference proteome</keyword>
<dbReference type="EMBL" id="JAEHOE010000022">
    <property type="protein sequence ID" value="KAG2495844.1"/>
    <property type="molecule type" value="Genomic_DNA"/>
</dbReference>
<protein>
    <submittedName>
        <fullName evidence="3">Uncharacterized protein</fullName>
    </submittedName>
</protein>
<keyword evidence="2" id="KW-0732">Signal</keyword>
<dbReference type="OrthoDB" id="10690980at2759"/>
<feature type="compositionally biased region" description="Low complexity" evidence="1">
    <location>
        <begin position="153"/>
        <end position="174"/>
    </location>
</feature>
<feature type="region of interest" description="Disordered" evidence="1">
    <location>
        <begin position="38"/>
        <end position="62"/>
    </location>
</feature>
<reference evidence="3" key="1">
    <citation type="journal article" date="2020" name="bioRxiv">
        <title>Comparative genomics of Chlamydomonas.</title>
        <authorList>
            <person name="Craig R.J."/>
            <person name="Hasan A.R."/>
            <person name="Ness R.W."/>
            <person name="Keightley P.D."/>
        </authorList>
    </citation>
    <scope>NUCLEOTIDE SEQUENCE</scope>
    <source>
        <strain evidence="3">CCAP 11/70</strain>
    </source>
</reference>